<feature type="region of interest" description="Disordered" evidence="1">
    <location>
        <begin position="59"/>
        <end position="86"/>
    </location>
</feature>
<sequence length="260" mass="27945">MNQGTHVFVLALVLFATGTSAIGYSLAQESARTAAPINAAFSLIDLSAPPWYCKAVSGGPLKAQGDDEQPGYYDRNRKGGDRTPGYAAPGYVAPPGYTAPSYSAPGYTPPTTPGYEVAVPRTPEPPANNDANGISQKMLSITFPFGMVCPDGYALDTNKIDSTCFAFLKDKLNLNKKIAKSPDVFAACKKVFKPELWDAKISQKVCTKFYAYETDCAKAQSKGKKCVPLATYMTKAGVKKKEVAQASNDAIYWCSDVFPK</sequence>
<evidence type="ECO:0000256" key="1">
    <source>
        <dbReference type="SAM" id="MobiDB-lite"/>
    </source>
</evidence>
<dbReference type="EMBL" id="MFQD01000003">
    <property type="protein sequence ID" value="OGH68237.1"/>
    <property type="molecule type" value="Genomic_DNA"/>
</dbReference>
<evidence type="ECO:0000313" key="2">
    <source>
        <dbReference type="EMBL" id="OGH68237.1"/>
    </source>
</evidence>
<organism evidence="2 3">
    <name type="scientific">Candidatus Magasanikbacteria bacterium RIFCSPHIGHO2_02_FULL_50_9b</name>
    <dbReference type="NCBI Taxonomy" id="1798682"/>
    <lineage>
        <taxon>Bacteria</taxon>
        <taxon>Candidatus Magasanikiibacteriota</taxon>
    </lineage>
</organism>
<protein>
    <submittedName>
        <fullName evidence="2">Uncharacterized protein</fullName>
    </submittedName>
</protein>
<dbReference type="Proteomes" id="UP000176532">
    <property type="component" value="Unassembled WGS sequence"/>
</dbReference>
<dbReference type="STRING" id="1798682.A3C15_01280"/>
<dbReference type="AlphaFoldDB" id="A0A1F6M9C8"/>
<evidence type="ECO:0000313" key="3">
    <source>
        <dbReference type="Proteomes" id="UP000176532"/>
    </source>
</evidence>
<reference evidence="2 3" key="1">
    <citation type="journal article" date="2016" name="Nat. Commun.">
        <title>Thousands of microbial genomes shed light on interconnected biogeochemical processes in an aquifer system.</title>
        <authorList>
            <person name="Anantharaman K."/>
            <person name="Brown C.T."/>
            <person name="Hug L.A."/>
            <person name="Sharon I."/>
            <person name="Castelle C.J."/>
            <person name="Probst A.J."/>
            <person name="Thomas B.C."/>
            <person name="Singh A."/>
            <person name="Wilkins M.J."/>
            <person name="Karaoz U."/>
            <person name="Brodie E.L."/>
            <person name="Williams K.H."/>
            <person name="Hubbard S.S."/>
            <person name="Banfield J.F."/>
        </authorList>
    </citation>
    <scope>NUCLEOTIDE SEQUENCE [LARGE SCALE GENOMIC DNA]</scope>
</reference>
<comment type="caution">
    <text evidence="2">The sequence shown here is derived from an EMBL/GenBank/DDBJ whole genome shotgun (WGS) entry which is preliminary data.</text>
</comment>
<accession>A0A1F6M9C8</accession>
<name>A0A1F6M9C8_9BACT</name>
<proteinExistence type="predicted"/>
<gene>
    <name evidence="2" type="ORF">A3C15_01280</name>
</gene>